<name>A0ACC3D734_9PEZI</name>
<dbReference type="Proteomes" id="UP001186974">
    <property type="component" value="Unassembled WGS sequence"/>
</dbReference>
<evidence type="ECO:0000313" key="1">
    <source>
        <dbReference type="EMBL" id="KAK3062905.1"/>
    </source>
</evidence>
<reference evidence="1" key="1">
    <citation type="submission" date="2024-09" db="EMBL/GenBank/DDBJ databases">
        <title>Black Yeasts Isolated from many extreme environments.</title>
        <authorList>
            <person name="Coleine C."/>
            <person name="Stajich J.E."/>
            <person name="Selbmann L."/>
        </authorList>
    </citation>
    <scope>NUCLEOTIDE SEQUENCE</scope>
    <source>
        <strain evidence="1">CCFEE 5737</strain>
    </source>
</reference>
<keyword evidence="2" id="KW-1185">Reference proteome</keyword>
<comment type="caution">
    <text evidence="1">The sequence shown here is derived from an EMBL/GenBank/DDBJ whole genome shotgun (WGS) entry which is preliminary data.</text>
</comment>
<gene>
    <name evidence="1" type="ORF">LTS18_003118</name>
</gene>
<dbReference type="EMBL" id="JAWDJW010007075">
    <property type="protein sequence ID" value="KAK3062905.1"/>
    <property type="molecule type" value="Genomic_DNA"/>
</dbReference>
<protein>
    <submittedName>
        <fullName evidence="1">Uncharacterized protein</fullName>
    </submittedName>
</protein>
<proteinExistence type="predicted"/>
<accession>A0ACC3D734</accession>
<evidence type="ECO:0000313" key="2">
    <source>
        <dbReference type="Proteomes" id="UP001186974"/>
    </source>
</evidence>
<sequence length="404" mass="43002">MASLERPTASLQQDDDSDEWEYEYSYTETEDVYVTLDLGAELPGPKPKGKPRGKAGADAANAHALTQLQGSGEISTPRDDTPASTTPAPTTSNVDASTHDATNAATSNASSKLTIARRQRKNEAGNEKIQIVDLHGTNPLVSYKGRTYSCHWASSVGSDLFFAKADASLDTKPLRSLKGHELLGLSSAKLIATPSQLLSRGDEETFDQWTTPRNNDPAIRNQTSFLNRLAALRQKRVQDNGPAAMTPFSSQSEQTKTANSGTAIDTAHSDRPVPRGSTFNPSVAANTTHALAPSTALQQLDTTDRADILSKAGPPILGEGRPAQGATNHTTANSHVTGDAVSALYASMPTPALLGETNSEEAQGPQSSTSELYEPTNGTITRGERDNSRGIGVQEDEEMEDIRT</sequence>
<organism evidence="1 2">
    <name type="scientific">Coniosporium uncinatum</name>
    <dbReference type="NCBI Taxonomy" id="93489"/>
    <lineage>
        <taxon>Eukaryota</taxon>
        <taxon>Fungi</taxon>
        <taxon>Dikarya</taxon>
        <taxon>Ascomycota</taxon>
        <taxon>Pezizomycotina</taxon>
        <taxon>Dothideomycetes</taxon>
        <taxon>Dothideomycetes incertae sedis</taxon>
        <taxon>Coniosporium</taxon>
    </lineage>
</organism>